<accession>E8Z762</accession>
<organism evidence="2">
    <name type="scientific">Karlodinium veneficum</name>
    <name type="common">Dinoflagellate</name>
    <name type="synonym">Karlodinium micrum</name>
    <dbReference type="NCBI Taxonomy" id="407301"/>
    <lineage>
        <taxon>Eukaryota</taxon>
        <taxon>Sar</taxon>
        <taxon>Alveolata</taxon>
        <taxon>Dinophyceae</taxon>
        <taxon>Gymnodiniales</taxon>
        <taxon>Kareniaceae</taxon>
        <taxon>Karlodinium</taxon>
    </lineage>
</organism>
<dbReference type="EMBL" id="FJ600285">
    <property type="protein sequence ID" value="ACU45292.1"/>
    <property type="molecule type" value="mRNA"/>
</dbReference>
<proteinExistence type="evidence at transcript level"/>
<evidence type="ECO:0000256" key="1">
    <source>
        <dbReference type="SAM" id="MobiDB-lite"/>
    </source>
</evidence>
<feature type="region of interest" description="Disordered" evidence="1">
    <location>
        <begin position="1"/>
        <end position="52"/>
    </location>
</feature>
<name>E8Z762_KARVE</name>
<sequence length="248" mass="27743">MVSVGEAMPKTATHAQMMRSKAAKSMSGFHHETCLRKRPARSQSRKVATSNYATSRDVRYSNAPSFTFGGRYGDEVDTLASNSPFFQHGTHRCPQGEELTDVYGRRDDKHLKTLKALGRQWKATPGPGSYRTPRCLGSIEKGPDKTDLDCRRLSHSSVASWSIGRSLRTKFWHTTGGQTMNPGEPPQQHDETIASYMSRCSSLRPPTPRHQREPTNMVPGPGHYHRRCSSAPSLFSDFHRPQGHAYNS</sequence>
<reference evidence="2" key="1">
    <citation type="submission" date="2008-12" db="EMBL/GenBank/DDBJ databases">
        <authorList>
            <person name="Zhang H."/>
            <person name="Lin S."/>
        </authorList>
    </citation>
    <scope>NUCLEOTIDE SEQUENCE</scope>
    <source>
        <strain evidence="2">CCMP1975</strain>
    </source>
</reference>
<protein>
    <submittedName>
        <fullName evidence="2">Uncharacterized protein</fullName>
    </submittedName>
</protein>
<feature type="region of interest" description="Disordered" evidence="1">
    <location>
        <begin position="202"/>
        <end position="248"/>
    </location>
</feature>
<dbReference type="AlphaFoldDB" id="E8Z762"/>
<evidence type="ECO:0000313" key="2">
    <source>
        <dbReference type="EMBL" id="ACU45292.1"/>
    </source>
</evidence>
<reference evidence="2" key="2">
    <citation type="book" date="2010" name="PROCEEDINGS OF 13TH INTERNATIONAL CONFERENCE ON HARMFUL ALGAE" publisher="International Society For The Study of Harmful Algae" city="Hong Kong, China">
        <title>Dinoflagellate meta-transcriptomics enabled by spliced leader.</title>
        <editorList>
            <person name="Unknown A."/>
        </editorList>
        <authorList>
            <person name="Lin S."/>
            <person name="Zhang H."/>
        </authorList>
    </citation>
    <scope>NUCLEOTIDE SEQUENCE</scope>
    <source>
        <strain evidence="2">CCMP1975</strain>
    </source>
</reference>